<accession>A0A383ED41</accession>
<evidence type="ECO:0000313" key="1">
    <source>
        <dbReference type="EMBL" id="SVE54756.1"/>
    </source>
</evidence>
<dbReference type="EMBL" id="UINC01224928">
    <property type="protein sequence ID" value="SVE54756.1"/>
    <property type="molecule type" value="Genomic_DNA"/>
</dbReference>
<gene>
    <name evidence="1" type="ORF">METZ01_LOCUS507610</name>
</gene>
<dbReference type="AlphaFoldDB" id="A0A383ED41"/>
<name>A0A383ED41_9ZZZZ</name>
<reference evidence="1" key="1">
    <citation type="submission" date="2018-05" db="EMBL/GenBank/DDBJ databases">
        <authorList>
            <person name="Lanie J.A."/>
            <person name="Ng W.-L."/>
            <person name="Kazmierczak K.M."/>
            <person name="Andrzejewski T.M."/>
            <person name="Davidsen T.M."/>
            <person name="Wayne K.J."/>
            <person name="Tettelin H."/>
            <person name="Glass J.I."/>
            <person name="Rusch D."/>
            <person name="Podicherti R."/>
            <person name="Tsui H.-C.T."/>
            <person name="Winkler M.E."/>
        </authorList>
    </citation>
    <scope>NUCLEOTIDE SEQUENCE</scope>
</reference>
<protein>
    <submittedName>
        <fullName evidence="1">Uncharacterized protein</fullName>
    </submittedName>
</protein>
<organism evidence="1">
    <name type="scientific">marine metagenome</name>
    <dbReference type="NCBI Taxonomy" id="408172"/>
    <lineage>
        <taxon>unclassified sequences</taxon>
        <taxon>metagenomes</taxon>
        <taxon>ecological metagenomes</taxon>
    </lineage>
</organism>
<feature type="non-terminal residue" evidence="1">
    <location>
        <position position="193"/>
    </location>
</feature>
<sequence length="193" mass="21907">MSLMLSTCDSVSREQLRMIPARPKSDTHEPIKHIDFLESIEKAIGRSGYIETVGEPELGVSKDGEHFFGFMDIVTKTTQTTNGLILDGDVKLQIIARNANDMKFLANVNGGTSTMCCDNLAFFGNLFHFGHENDKGQRRGRKHTSKIHLEMPQLLDDALSRLTDQVDTFENRYRLYKDTPVNDRQMHDLVCRS</sequence>
<proteinExistence type="predicted"/>